<evidence type="ECO:0008006" key="6">
    <source>
        <dbReference type="Google" id="ProtNLM"/>
    </source>
</evidence>
<dbReference type="KEGG" id="chw:A2J15_003340"/>
<dbReference type="STRING" id="1813019.A2J15_01310"/>
<dbReference type="Proteomes" id="UP000093205">
    <property type="component" value="Chromosome"/>
</dbReference>
<organism evidence="3 5">
    <name type="scientific">Campylobacter hepaticus</name>
    <dbReference type="NCBI Taxonomy" id="1813019"/>
    <lineage>
        <taxon>Bacteria</taxon>
        <taxon>Pseudomonadati</taxon>
        <taxon>Campylobacterota</taxon>
        <taxon>Epsilonproteobacteria</taxon>
        <taxon>Campylobacterales</taxon>
        <taxon>Campylobacteraceae</taxon>
        <taxon>Campylobacter</taxon>
    </lineage>
</organism>
<dbReference type="EMBL" id="CP031611">
    <property type="protein sequence ID" value="AXP08743.1"/>
    <property type="molecule type" value="Genomic_DNA"/>
</dbReference>
<accession>A0A424Z010</accession>
<evidence type="ECO:0000313" key="3">
    <source>
        <dbReference type="EMBL" id="RQD87170.1"/>
    </source>
</evidence>
<reference evidence="4 5" key="1">
    <citation type="submission" date="2018-08" db="EMBL/GenBank/DDBJ databases">
        <title>Survival mechanisms of Campylobacter hepaticus identified by genomic analysis and comparative transcriptomic analysis of in vivo and in vitro derived bacteria.</title>
        <authorList>
            <person name="Van T.T.H."/>
            <person name="Moore R.J."/>
        </authorList>
    </citation>
    <scope>NUCLEOTIDE SEQUENCE [LARGE SCALE GENOMIC DNA]</scope>
    <source>
        <strain evidence="3 5">54L</strain>
        <strain evidence="2 4">HV10</strain>
    </source>
</reference>
<evidence type="ECO:0000256" key="1">
    <source>
        <dbReference type="SAM" id="Phobius"/>
    </source>
</evidence>
<dbReference type="AlphaFoldDB" id="A0A424Z010"/>
<dbReference type="OrthoDB" id="5352733at2"/>
<dbReference type="Proteomes" id="UP000286095">
    <property type="component" value="Unassembled WGS sequence"/>
</dbReference>
<sequence length="368" mass="43600">MIKINFSKKISFVKSPQLLYSQKIGIYQEDELFNVLSKDHKLNNPFSYQMAFLKYNEIYHCFLTPISKLNKSSYCFPEPLIFQALYDENLIEENNFCILNLYDKTLYLYFYEEGKFTSLKKIANFNQDDIELFLKQNRFLELLEHYDSKIILHYNLYYIKNHISKEIKCLNLDTLLNKNSLEKLSLYSIKHLDPTCNFIKHDKLKIPLYIKIIFLFILSFSLSIAILLFGDFIKYKQNQVTQSKNTLTQKDFFKLKENKQELLKSIQDLNSTLNNKTSLAQEQSQILSSLVNTMNTKKDISSILNYTISWLNDNKLKIIYLKIQGSKIILIFGNKNNFDLALKYLSSHFKILNKSENEYKIILEKIHD</sequence>
<evidence type="ECO:0000313" key="5">
    <source>
        <dbReference type="Proteomes" id="UP000286095"/>
    </source>
</evidence>
<proteinExistence type="predicted"/>
<evidence type="ECO:0000313" key="4">
    <source>
        <dbReference type="Proteomes" id="UP000093205"/>
    </source>
</evidence>
<keyword evidence="1" id="KW-0472">Membrane</keyword>
<name>A0A424Z010_9BACT</name>
<evidence type="ECO:0000313" key="2">
    <source>
        <dbReference type="EMBL" id="AXP08743.1"/>
    </source>
</evidence>
<feature type="transmembrane region" description="Helical" evidence="1">
    <location>
        <begin position="208"/>
        <end position="229"/>
    </location>
</feature>
<keyword evidence="4" id="KW-1185">Reference proteome</keyword>
<protein>
    <recommendedName>
        <fullName evidence="6">Transmembrane protein</fullName>
    </recommendedName>
</protein>
<keyword evidence="1" id="KW-1133">Transmembrane helix</keyword>
<gene>
    <name evidence="2" type="ORF">A2J15_003340</name>
    <name evidence="3" type="ORF">DZD40_04870</name>
</gene>
<dbReference type="EMBL" id="QURW01000011">
    <property type="protein sequence ID" value="RQD87170.1"/>
    <property type="molecule type" value="Genomic_DNA"/>
</dbReference>
<keyword evidence="1" id="KW-0812">Transmembrane</keyword>